<comment type="subcellular location">
    <subcellularLocation>
        <location evidence="2">Vacuole membrane</location>
        <topology evidence="2">Peripheral membrane protein</topology>
    </subcellularLocation>
</comment>
<organism evidence="5 6">
    <name type="scientific">Naganishia liquefaciens</name>
    <dbReference type="NCBI Taxonomy" id="104408"/>
    <lineage>
        <taxon>Eukaryota</taxon>
        <taxon>Fungi</taxon>
        <taxon>Dikarya</taxon>
        <taxon>Basidiomycota</taxon>
        <taxon>Agaricomycotina</taxon>
        <taxon>Tremellomycetes</taxon>
        <taxon>Filobasidiales</taxon>
        <taxon>Filobasidiaceae</taxon>
        <taxon>Naganishia</taxon>
    </lineage>
</organism>
<feature type="compositionally biased region" description="Basic and acidic residues" evidence="3">
    <location>
        <begin position="733"/>
        <end position="748"/>
    </location>
</feature>
<comment type="function">
    <text evidence="2">Mediates inactivation of the TORC1 complex in response to amino acid starvation. Required for meiotic nuclear division.</text>
</comment>
<dbReference type="EMBL" id="BLZA01000017">
    <property type="protein sequence ID" value="GHJ86079.1"/>
    <property type="molecule type" value="Genomic_DNA"/>
</dbReference>
<gene>
    <name evidence="5" type="ORF">NliqN6_2481</name>
</gene>
<evidence type="ECO:0000259" key="4">
    <source>
        <dbReference type="Pfam" id="PF24064"/>
    </source>
</evidence>
<dbReference type="InterPro" id="IPR056603">
    <property type="entry name" value="HTH_NPRL3"/>
</dbReference>
<protein>
    <recommendedName>
        <fullName evidence="2">Nitrogen permease regulator 3</fullName>
    </recommendedName>
    <alternativeName>
        <fullName evidence="2">Required for meiotic nuclear division protein 11</fullName>
    </alternativeName>
</protein>
<dbReference type="GO" id="GO:0005774">
    <property type="term" value="C:vacuolar membrane"/>
    <property type="evidence" value="ECO:0007669"/>
    <property type="project" value="UniProtKB-SubCell"/>
</dbReference>
<evidence type="ECO:0000313" key="6">
    <source>
        <dbReference type="Proteomes" id="UP000620104"/>
    </source>
</evidence>
<feature type="compositionally biased region" description="Basic and acidic residues" evidence="3">
    <location>
        <begin position="440"/>
        <end position="458"/>
    </location>
</feature>
<dbReference type="GO" id="GO:1904262">
    <property type="term" value="P:negative regulation of TORC1 signaling"/>
    <property type="evidence" value="ECO:0007669"/>
    <property type="project" value="TreeGrafter"/>
</dbReference>
<evidence type="ECO:0000313" key="5">
    <source>
        <dbReference type="EMBL" id="GHJ86079.1"/>
    </source>
</evidence>
<feature type="region of interest" description="Disordered" evidence="3">
    <location>
        <begin position="222"/>
        <end position="255"/>
    </location>
</feature>
<dbReference type="PANTHER" id="PTHR13153">
    <property type="entry name" value="CGTHBA PROTEIN -14 GENE PROTEIN"/>
    <property type="match status" value="1"/>
</dbReference>
<reference evidence="5" key="1">
    <citation type="submission" date="2020-07" db="EMBL/GenBank/DDBJ databases">
        <title>Draft Genome Sequence of a Deep-Sea Yeast, Naganishia (Cryptococcus) liquefaciens strain N6.</title>
        <authorList>
            <person name="Han Y.W."/>
            <person name="Kajitani R."/>
            <person name="Morimoto H."/>
            <person name="Parhat M."/>
            <person name="Tsubouchi H."/>
            <person name="Bakenova O."/>
            <person name="Ogata M."/>
            <person name="Argunhan B."/>
            <person name="Aoki R."/>
            <person name="Kajiwara S."/>
            <person name="Itoh T."/>
            <person name="Iwasaki H."/>
        </authorList>
    </citation>
    <scope>NUCLEOTIDE SEQUENCE</scope>
    <source>
        <strain evidence="5">N6</strain>
    </source>
</reference>
<dbReference type="OrthoDB" id="18648at2759"/>
<keyword evidence="2" id="KW-0732">Signal</keyword>
<accession>A0A8H3YE51</accession>
<evidence type="ECO:0000256" key="2">
    <source>
        <dbReference type="RuleBase" id="RU368069"/>
    </source>
</evidence>
<name>A0A8H3YE51_9TREE</name>
<feature type="region of interest" description="Disordered" evidence="3">
    <location>
        <begin position="110"/>
        <end position="170"/>
    </location>
</feature>
<keyword evidence="2" id="KW-0469">Meiosis</keyword>
<feature type="domain" description="GATOR1 complex protein NPRL3 C-terminal HTH" evidence="4">
    <location>
        <begin position="807"/>
        <end position="867"/>
    </location>
</feature>
<dbReference type="Proteomes" id="UP000620104">
    <property type="component" value="Unassembled WGS sequence"/>
</dbReference>
<sequence>MDSANLIGILFVTALDSAPPTIIFRYPPNPQSSTRLSRPVYRKRTPQQHAPVLGFRSGRNKNKIIPLPVTETTISQSAYWTYSKNREAYDSDDSLDEEYRSAIWKPLHDQVDSGEDYRPQGRKRQLPGQPRSSSSAGPNGVEGSSSTGGTGASGNKAAVGKTDSSSSNGSYNQQDYDIILGYDMIFLSNLLAPQRSVCNKRFELSVDDLTFLGHPVRADKDGKWVMPDDDDDGEAVQEEERGRSTGRANKMFTSGPPIDLEVVREGVVASTPMPTPRNGTTTDSQLLQETDSLASEPEKTLESDTGSSAAELNHPLQLFNLVLVIDKPDPAVNDELPNLAYDTLYREVVLPWTAAAFLEQVRTGWIAQESTKLVSVRDRALEKLIPLKKAQADAFEVSPLAMSLKTVYQNINRKTTAHIYVGQEPLDIRVPARPPAPSEEWTRWGDDVSEQSDEHSDTSIEDEYAFQVAAEDDYGLADVPGPETTNVPVLKPWKALIRVDHTVSLWEEDAENDQSRPFAIEAPGVPNATALWAAATAQRPAATQPELAMSSGNTYADDPQLERDMRELSEPLIRLLSSLDPMLPMYVLAENMGLDLEDELYVLARYLISTDRARLVDAVRPSLRNIFMPNTTTDRSIPRIVTTWRREFPFLPSWPTFISHMSSSPQPYRRLFPANATQSDREEYTRALYWLLAHDLVIQAHEYVRIIATAKIKARALQDLTNEKEEKKRRRKEQRELRLAKAEKEKQNKSNGGSVRKSSNPSTRLTSEDSTPASSDDSDQEFDNKDGQEFLANGIEAVIERPGRPSSGEARCLKMMTQDKEEVWQKKFNICAEYFNGRTSLEEMQYKTGLDRRDIRQVLALFKEELVIFIHP</sequence>
<dbReference type="GO" id="GO:1990130">
    <property type="term" value="C:GATOR1 complex"/>
    <property type="evidence" value="ECO:0007669"/>
    <property type="project" value="TreeGrafter"/>
</dbReference>
<dbReference type="Pfam" id="PF03666">
    <property type="entry name" value="NPR3"/>
    <property type="match status" value="1"/>
</dbReference>
<dbReference type="GO" id="GO:0051321">
    <property type="term" value="P:meiotic cell cycle"/>
    <property type="evidence" value="ECO:0007669"/>
    <property type="project" value="UniProtKB-UniRule"/>
</dbReference>
<feature type="compositionally biased region" description="Acidic residues" evidence="3">
    <location>
        <begin position="227"/>
        <end position="237"/>
    </location>
</feature>
<dbReference type="GO" id="GO:0038202">
    <property type="term" value="P:TORC1 signaling"/>
    <property type="evidence" value="ECO:0007669"/>
    <property type="project" value="TreeGrafter"/>
</dbReference>
<comment type="similarity">
    <text evidence="1 2">Belongs to the NPR3 family.</text>
</comment>
<dbReference type="Pfam" id="PF24064">
    <property type="entry name" value="HTH_NPRL3"/>
    <property type="match status" value="1"/>
</dbReference>
<evidence type="ECO:0000256" key="1">
    <source>
        <dbReference type="ARBA" id="ARBA00010546"/>
    </source>
</evidence>
<feature type="region of interest" description="Disordered" evidence="3">
    <location>
        <begin position="723"/>
        <end position="785"/>
    </location>
</feature>
<dbReference type="InterPro" id="IPR005365">
    <property type="entry name" value="Npr3"/>
</dbReference>
<keyword evidence="6" id="KW-1185">Reference proteome</keyword>
<evidence type="ECO:0000256" key="3">
    <source>
        <dbReference type="SAM" id="MobiDB-lite"/>
    </source>
</evidence>
<dbReference type="GO" id="GO:0034198">
    <property type="term" value="P:cellular response to amino acid starvation"/>
    <property type="evidence" value="ECO:0007669"/>
    <property type="project" value="TreeGrafter"/>
</dbReference>
<proteinExistence type="inferred from homology"/>
<dbReference type="GO" id="GO:0010508">
    <property type="term" value="P:positive regulation of autophagy"/>
    <property type="evidence" value="ECO:0007669"/>
    <property type="project" value="TreeGrafter"/>
</dbReference>
<comment type="caution">
    <text evidence="5">The sequence shown here is derived from an EMBL/GenBank/DDBJ whole genome shotgun (WGS) entry which is preliminary data.</text>
</comment>
<dbReference type="PANTHER" id="PTHR13153:SF5">
    <property type="entry name" value="GATOR COMPLEX PROTEIN NPRL3"/>
    <property type="match status" value="1"/>
</dbReference>
<dbReference type="AlphaFoldDB" id="A0A8H3YE51"/>
<feature type="compositionally biased region" description="Basic and acidic residues" evidence="3">
    <location>
        <begin position="110"/>
        <end position="119"/>
    </location>
</feature>
<feature type="compositionally biased region" description="Polar residues" evidence="3">
    <location>
        <begin position="749"/>
        <end position="775"/>
    </location>
</feature>
<feature type="region of interest" description="Disordered" evidence="3">
    <location>
        <begin position="433"/>
        <end position="459"/>
    </location>
</feature>